<protein>
    <submittedName>
        <fullName evidence="1">Uncharacterized protein</fullName>
    </submittedName>
</protein>
<reference evidence="1" key="1">
    <citation type="journal article" date="2023" name="Mol. Phylogenet. Evol.">
        <title>Genome-scale phylogeny and comparative genomics of the fungal order Sordariales.</title>
        <authorList>
            <person name="Hensen N."/>
            <person name="Bonometti L."/>
            <person name="Westerberg I."/>
            <person name="Brannstrom I.O."/>
            <person name="Guillou S."/>
            <person name="Cros-Aarteil S."/>
            <person name="Calhoun S."/>
            <person name="Haridas S."/>
            <person name="Kuo A."/>
            <person name="Mondo S."/>
            <person name="Pangilinan J."/>
            <person name="Riley R."/>
            <person name="LaButti K."/>
            <person name="Andreopoulos B."/>
            <person name="Lipzen A."/>
            <person name="Chen C."/>
            <person name="Yan M."/>
            <person name="Daum C."/>
            <person name="Ng V."/>
            <person name="Clum A."/>
            <person name="Steindorff A."/>
            <person name="Ohm R.A."/>
            <person name="Martin F."/>
            <person name="Silar P."/>
            <person name="Natvig D.O."/>
            <person name="Lalanne C."/>
            <person name="Gautier V."/>
            <person name="Ament-Velasquez S.L."/>
            <person name="Kruys A."/>
            <person name="Hutchinson M.I."/>
            <person name="Powell A.J."/>
            <person name="Barry K."/>
            <person name="Miller A.N."/>
            <person name="Grigoriev I.V."/>
            <person name="Debuchy R."/>
            <person name="Gladieux P."/>
            <person name="Hiltunen Thoren M."/>
            <person name="Johannesson H."/>
        </authorList>
    </citation>
    <scope>NUCLEOTIDE SEQUENCE</scope>
    <source>
        <strain evidence="1">CBS 232.78</strain>
    </source>
</reference>
<evidence type="ECO:0000313" key="2">
    <source>
        <dbReference type="Proteomes" id="UP001285441"/>
    </source>
</evidence>
<dbReference type="EMBL" id="JAULSW010000008">
    <property type="protein sequence ID" value="KAK3372326.1"/>
    <property type="molecule type" value="Genomic_DNA"/>
</dbReference>
<dbReference type="Proteomes" id="UP001285441">
    <property type="component" value="Unassembled WGS sequence"/>
</dbReference>
<organism evidence="1 2">
    <name type="scientific">Podospora didyma</name>
    <dbReference type="NCBI Taxonomy" id="330526"/>
    <lineage>
        <taxon>Eukaryota</taxon>
        <taxon>Fungi</taxon>
        <taxon>Dikarya</taxon>
        <taxon>Ascomycota</taxon>
        <taxon>Pezizomycotina</taxon>
        <taxon>Sordariomycetes</taxon>
        <taxon>Sordariomycetidae</taxon>
        <taxon>Sordariales</taxon>
        <taxon>Podosporaceae</taxon>
        <taxon>Podospora</taxon>
    </lineage>
</organism>
<name>A0AAE0N6B9_9PEZI</name>
<evidence type="ECO:0000313" key="1">
    <source>
        <dbReference type="EMBL" id="KAK3372326.1"/>
    </source>
</evidence>
<sequence>MAWRRGMMVLSAIRRGSGQQARQYSFLWAQASYPISPWCEASSRRELGYTCLSKTCHVYRSRFAVILEVKQSGTGM</sequence>
<dbReference type="AlphaFoldDB" id="A0AAE0N6B9"/>
<comment type="caution">
    <text evidence="1">The sequence shown here is derived from an EMBL/GenBank/DDBJ whole genome shotgun (WGS) entry which is preliminary data.</text>
</comment>
<proteinExistence type="predicted"/>
<reference evidence="1" key="2">
    <citation type="submission" date="2023-06" db="EMBL/GenBank/DDBJ databases">
        <authorList>
            <consortium name="Lawrence Berkeley National Laboratory"/>
            <person name="Haridas S."/>
            <person name="Hensen N."/>
            <person name="Bonometti L."/>
            <person name="Westerberg I."/>
            <person name="Brannstrom I.O."/>
            <person name="Guillou S."/>
            <person name="Cros-Aarteil S."/>
            <person name="Calhoun S."/>
            <person name="Kuo A."/>
            <person name="Mondo S."/>
            <person name="Pangilinan J."/>
            <person name="Riley R."/>
            <person name="LaButti K."/>
            <person name="Andreopoulos B."/>
            <person name="Lipzen A."/>
            <person name="Chen C."/>
            <person name="Yanf M."/>
            <person name="Daum C."/>
            <person name="Ng V."/>
            <person name="Clum A."/>
            <person name="Steindorff A."/>
            <person name="Ohm R."/>
            <person name="Martin F."/>
            <person name="Silar P."/>
            <person name="Natvig D."/>
            <person name="Lalanne C."/>
            <person name="Gautier V."/>
            <person name="Ament-velasquez S.L."/>
            <person name="Kruys A."/>
            <person name="Hutchinson M.I."/>
            <person name="Powell A.J."/>
            <person name="Barry K."/>
            <person name="Miller A.N."/>
            <person name="Grigoriev I.V."/>
            <person name="Debuchy R."/>
            <person name="Gladieux P."/>
            <person name="Thoren M.H."/>
            <person name="Johannesson H."/>
        </authorList>
    </citation>
    <scope>NUCLEOTIDE SEQUENCE</scope>
    <source>
        <strain evidence="1">CBS 232.78</strain>
    </source>
</reference>
<keyword evidence="2" id="KW-1185">Reference proteome</keyword>
<gene>
    <name evidence="1" type="ORF">B0H63DRAFT_484370</name>
</gene>
<accession>A0AAE0N6B9</accession>